<proteinExistence type="predicted"/>
<evidence type="ECO:0000313" key="2">
    <source>
        <dbReference type="Proteomes" id="UP000049685"/>
    </source>
</evidence>
<protein>
    <submittedName>
        <fullName evidence="1">Branched-chain amino acid transport system carrier protein</fullName>
    </submittedName>
</protein>
<dbReference type="AlphaFoldDB" id="A0A9P1L0Y2"/>
<organism evidence="1 2">
    <name type="scientific">Paraclostridium sordellii</name>
    <name type="common">Clostridium sordellii</name>
    <dbReference type="NCBI Taxonomy" id="1505"/>
    <lineage>
        <taxon>Bacteria</taxon>
        <taxon>Bacillati</taxon>
        <taxon>Bacillota</taxon>
        <taxon>Clostridia</taxon>
        <taxon>Peptostreptococcales</taxon>
        <taxon>Peptostreptococcaceae</taxon>
        <taxon>Paraclostridium</taxon>
    </lineage>
</organism>
<dbReference type="EMBL" id="CDNY01000003">
    <property type="protein sequence ID" value="CEO33173.1"/>
    <property type="molecule type" value="Genomic_DNA"/>
</dbReference>
<accession>A0A9P1L0Y2</accession>
<sequence>MKSNNLDSLSYKPNVKGIFGIASVWFTAHIGEGFTTGNQTMNSFVKEGWYTFWIPAI</sequence>
<gene>
    <name evidence="1" type="ORF">UMC4404_11531</name>
</gene>
<comment type="caution">
    <text evidence="1">The sequence shown here is derived from an EMBL/GenBank/DDBJ whole genome shotgun (WGS) entry which is preliminary data.</text>
</comment>
<dbReference type="RefSeq" id="WP_155490209.1">
    <property type="nucleotide sequence ID" value="NZ_CDNY01000003.1"/>
</dbReference>
<evidence type="ECO:0000313" key="1">
    <source>
        <dbReference type="EMBL" id="CEO33173.1"/>
    </source>
</evidence>
<reference evidence="2" key="1">
    <citation type="submission" date="2015-01" db="EMBL/GenBank/DDBJ databases">
        <authorList>
            <person name="Aslett A.Martin."/>
            <person name="De Silva Nishadi"/>
        </authorList>
    </citation>
    <scope>NUCLEOTIDE SEQUENCE [LARGE SCALE GENOMIC DNA]</scope>
    <source>
        <strain evidence="2">UMC4404</strain>
    </source>
</reference>
<name>A0A9P1L0Y2_PARSO</name>
<dbReference type="Proteomes" id="UP000049685">
    <property type="component" value="Unassembled WGS sequence"/>
</dbReference>